<sequence length="125" mass="13805">MAKAVKNKAELEGMQSSHLRDPAALSQFWAWLEKEIHENVVLTEVEVADKLLEFCAKQYGFLDTSFDTISAAAVVYRLGTWALKFLDFASPTPSSSPRSSIASSKALGISTPQISFFGQQLYIEV</sequence>
<name>A0A835I430_9MAGN</name>
<accession>A0A835I430</accession>
<organism evidence="1 2">
    <name type="scientific">Coptis chinensis</name>
    <dbReference type="NCBI Taxonomy" id="261450"/>
    <lineage>
        <taxon>Eukaryota</taxon>
        <taxon>Viridiplantae</taxon>
        <taxon>Streptophyta</taxon>
        <taxon>Embryophyta</taxon>
        <taxon>Tracheophyta</taxon>
        <taxon>Spermatophyta</taxon>
        <taxon>Magnoliopsida</taxon>
        <taxon>Ranunculales</taxon>
        <taxon>Ranunculaceae</taxon>
        <taxon>Coptidoideae</taxon>
        <taxon>Coptis</taxon>
    </lineage>
</organism>
<dbReference type="PANTHER" id="PTHR43763:SF6">
    <property type="entry name" value="XAA-PRO AMINOPEPTIDASE 1"/>
    <property type="match status" value="1"/>
</dbReference>
<comment type="caution">
    <text evidence="1">The sequence shown here is derived from an EMBL/GenBank/DDBJ whole genome shotgun (WGS) entry which is preliminary data.</text>
</comment>
<dbReference type="EMBL" id="JADFTS010000004">
    <property type="protein sequence ID" value="KAF9610144.1"/>
    <property type="molecule type" value="Genomic_DNA"/>
</dbReference>
<evidence type="ECO:0000313" key="1">
    <source>
        <dbReference type="EMBL" id="KAF9610144.1"/>
    </source>
</evidence>
<evidence type="ECO:0000313" key="2">
    <source>
        <dbReference type="Proteomes" id="UP000631114"/>
    </source>
</evidence>
<dbReference type="AlphaFoldDB" id="A0A835I430"/>
<dbReference type="Proteomes" id="UP000631114">
    <property type="component" value="Unassembled WGS sequence"/>
</dbReference>
<gene>
    <name evidence="1" type="ORF">IFM89_020276</name>
</gene>
<dbReference type="InterPro" id="IPR036005">
    <property type="entry name" value="Creatinase/aminopeptidase-like"/>
</dbReference>
<dbReference type="Gene3D" id="3.90.230.10">
    <property type="entry name" value="Creatinase/methionine aminopeptidase superfamily"/>
    <property type="match status" value="1"/>
</dbReference>
<dbReference type="SUPFAM" id="SSF55920">
    <property type="entry name" value="Creatinase/aminopeptidase"/>
    <property type="match status" value="1"/>
</dbReference>
<proteinExistence type="predicted"/>
<reference evidence="1 2" key="1">
    <citation type="submission" date="2020-10" db="EMBL/GenBank/DDBJ databases">
        <title>The Coptis chinensis genome and diversification of protoberbering-type alkaloids.</title>
        <authorList>
            <person name="Wang B."/>
            <person name="Shu S."/>
            <person name="Song C."/>
            <person name="Liu Y."/>
        </authorList>
    </citation>
    <scope>NUCLEOTIDE SEQUENCE [LARGE SCALE GENOMIC DNA]</scope>
    <source>
        <strain evidence="1">HL-2020</strain>
        <tissue evidence="1">Leaf</tissue>
    </source>
</reference>
<dbReference type="InterPro" id="IPR050422">
    <property type="entry name" value="X-Pro_aminopeptidase_P"/>
</dbReference>
<protein>
    <submittedName>
        <fullName evidence="1">Uncharacterized protein</fullName>
    </submittedName>
</protein>
<dbReference type="PANTHER" id="PTHR43763">
    <property type="entry name" value="XAA-PRO AMINOPEPTIDASE 1"/>
    <property type="match status" value="1"/>
</dbReference>
<keyword evidence="2" id="KW-1185">Reference proteome</keyword>
<dbReference type="OrthoDB" id="9995434at2759"/>